<protein>
    <submittedName>
        <fullName evidence="1">Uncharacterized protein</fullName>
    </submittedName>
</protein>
<reference evidence="1 2" key="1">
    <citation type="submission" date="2022-05" db="EMBL/GenBank/DDBJ databases">
        <title>Genome Sequencing of Bee-Associated Microbes.</title>
        <authorList>
            <person name="Dunlap C."/>
        </authorList>
    </citation>
    <scope>NUCLEOTIDE SEQUENCE [LARGE SCALE GENOMIC DNA]</scope>
    <source>
        <strain evidence="1 2">NRRL B-14613</strain>
    </source>
</reference>
<evidence type="ECO:0000313" key="1">
    <source>
        <dbReference type="EMBL" id="MCY9609814.1"/>
    </source>
</evidence>
<keyword evidence="2" id="KW-1185">Reference proteome</keyword>
<name>A0ABT4G163_PANTH</name>
<sequence length="46" mass="4901">MAMRRAGDMLCVLYEEIGAAFQGGRSADEALKRAEARILAMQQGGG</sequence>
<dbReference type="Proteomes" id="UP001209276">
    <property type="component" value="Unassembled WGS sequence"/>
</dbReference>
<accession>A0ABT4G163</accession>
<gene>
    <name evidence="1" type="ORF">M5W83_21915</name>
</gene>
<evidence type="ECO:0000313" key="2">
    <source>
        <dbReference type="Proteomes" id="UP001209276"/>
    </source>
</evidence>
<dbReference type="RefSeq" id="WP_164776478.1">
    <property type="nucleotide sequence ID" value="NZ_CABMNB010000008.1"/>
</dbReference>
<comment type="caution">
    <text evidence="1">The sequence shown here is derived from an EMBL/GenBank/DDBJ whole genome shotgun (WGS) entry which is preliminary data.</text>
</comment>
<dbReference type="EMBL" id="JAMDMM010000044">
    <property type="protein sequence ID" value="MCY9609814.1"/>
    <property type="molecule type" value="Genomic_DNA"/>
</dbReference>
<proteinExistence type="predicted"/>
<dbReference type="GeneID" id="77000084"/>
<organism evidence="1 2">
    <name type="scientific">Paenibacillus thiaminolyticus</name>
    <name type="common">Bacillus thiaminolyticus</name>
    <dbReference type="NCBI Taxonomy" id="49283"/>
    <lineage>
        <taxon>Bacteria</taxon>
        <taxon>Bacillati</taxon>
        <taxon>Bacillota</taxon>
        <taxon>Bacilli</taxon>
        <taxon>Bacillales</taxon>
        <taxon>Paenibacillaceae</taxon>
        <taxon>Paenibacillus</taxon>
    </lineage>
</organism>